<dbReference type="EMBL" id="BAAARB010000026">
    <property type="protein sequence ID" value="GAA2391899.1"/>
    <property type="molecule type" value="Genomic_DNA"/>
</dbReference>
<proteinExistence type="predicted"/>
<name>A0ABP5V2J9_9ACTN</name>
<reference evidence="5" key="1">
    <citation type="journal article" date="2019" name="Int. J. Syst. Evol. Microbiol.">
        <title>The Global Catalogue of Microorganisms (GCM) 10K type strain sequencing project: providing services to taxonomists for standard genome sequencing and annotation.</title>
        <authorList>
            <consortium name="The Broad Institute Genomics Platform"/>
            <consortium name="The Broad Institute Genome Sequencing Center for Infectious Disease"/>
            <person name="Wu L."/>
            <person name="Ma J."/>
        </authorList>
    </citation>
    <scope>NUCLEOTIDE SEQUENCE [LARGE SCALE GENOMIC DNA]</scope>
    <source>
        <strain evidence="5">JCM 16227</strain>
    </source>
</reference>
<keyword evidence="1" id="KW-0472">Membrane</keyword>
<sequence length="590" mass="62741">MKRFLLSLVALIATVIGVFWPLVANSASSGDETVDTAVITDYRADYALARDGELAVDETLTVDLPEGKHGIFQFWDVSDADPENKGVRYEPRDIRITMDGQAVPFELGSEEGGKFETARIGDADTLVSPGEHVYRVSYRIADTIADGDPGRFIWRVVGNGWRMRMERSTSTVHFPEAPTSFACSTNNGTACQVSEPDPATRVVTTGPLEPNVGVAVKADLPFPGPGRAQLPWSVSMDPILGTSKAMPIVIVLLSLLTFAGGFYWMWRSREHAPLLPVMYEPPADPQNQSRELGPVQTYYVAYEDMPKKALVSTLFHLAEQGHVRLDRTSNKDWTVISQLTPERFASLDPAANAVVAALGLSHEGSTFTADGSKNAGLRLSTATKEMDAATANWGTGSGALRVSRSELAGRVVVAAAVVVAAVLMIFQLLPGTIMALPFAAFAVGGAGLYVAGVGTRRTRLGREVWSRAGGFERLLSTTSNRERLDFSARKDLFTSYIPYAMAFDCADAWAAKYRYATGQEPPDPIWFPGFYIGSSHALFGGAGSGMDSFESSLSSSLSAYSSSQSSSGGGGGFGGGFGGGGGGGGGGGSW</sequence>
<evidence type="ECO:0000259" key="3">
    <source>
        <dbReference type="Pfam" id="PF20990"/>
    </source>
</evidence>
<dbReference type="Pfam" id="PF09972">
    <property type="entry name" value="DUF2207"/>
    <property type="match status" value="1"/>
</dbReference>
<dbReference type="InterPro" id="IPR048389">
    <property type="entry name" value="YciQ-like_C"/>
</dbReference>
<keyword evidence="5" id="KW-1185">Reference proteome</keyword>
<evidence type="ECO:0000259" key="2">
    <source>
        <dbReference type="Pfam" id="PF09972"/>
    </source>
</evidence>
<evidence type="ECO:0000313" key="4">
    <source>
        <dbReference type="EMBL" id="GAA2391899.1"/>
    </source>
</evidence>
<accession>A0ABP5V2J9</accession>
<feature type="transmembrane region" description="Helical" evidence="1">
    <location>
        <begin position="407"/>
        <end position="426"/>
    </location>
</feature>
<protein>
    <submittedName>
        <fullName evidence="4">DUF2207 domain-containing protein</fullName>
    </submittedName>
</protein>
<comment type="caution">
    <text evidence="4">The sequence shown here is derived from an EMBL/GenBank/DDBJ whole genome shotgun (WGS) entry which is preliminary data.</text>
</comment>
<organism evidence="4 5">
    <name type="scientific">Gordonia cholesterolivorans</name>
    <dbReference type="NCBI Taxonomy" id="559625"/>
    <lineage>
        <taxon>Bacteria</taxon>
        <taxon>Bacillati</taxon>
        <taxon>Actinomycetota</taxon>
        <taxon>Actinomycetes</taxon>
        <taxon>Mycobacteriales</taxon>
        <taxon>Gordoniaceae</taxon>
        <taxon>Gordonia</taxon>
    </lineage>
</organism>
<dbReference type="RefSeq" id="WP_346077586.1">
    <property type="nucleotide sequence ID" value="NZ_BAAARB010000026.1"/>
</dbReference>
<gene>
    <name evidence="4" type="ORF">GCM10009855_34740</name>
</gene>
<feature type="transmembrane region" description="Helical" evidence="1">
    <location>
        <begin position="245"/>
        <end position="266"/>
    </location>
</feature>
<evidence type="ECO:0000313" key="5">
    <source>
        <dbReference type="Proteomes" id="UP001501170"/>
    </source>
</evidence>
<feature type="domain" description="DUF2207" evidence="2">
    <location>
        <begin position="39"/>
        <end position="218"/>
    </location>
</feature>
<dbReference type="InterPro" id="IPR018702">
    <property type="entry name" value="DUF2207"/>
</dbReference>
<keyword evidence="1" id="KW-1133">Transmembrane helix</keyword>
<keyword evidence="1" id="KW-0812">Transmembrane</keyword>
<feature type="transmembrane region" description="Helical" evidence="1">
    <location>
        <begin position="432"/>
        <end position="452"/>
    </location>
</feature>
<evidence type="ECO:0000256" key="1">
    <source>
        <dbReference type="SAM" id="Phobius"/>
    </source>
</evidence>
<feature type="domain" description="Predicted membrane protein YciQ-like C-terminal" evidence="3">
    <location>
        <begin position="295"/>
        <end position="512"/>
    </location>
</feature>
<dbReference type="Proteomes" id="UP001501170">
    <property type="component" value="Unassembled WGS sequence"/>
</dbReference>
<dbReference type="Pfam" id="PF20990">
    <property type="entry name" value="DUF2207_C"/>
    <property type="match status" value="1"/>
</dbReference>